<name>A0A4Z2IMB4_9TELE</name>
<dbReference type="Proteomes" id="UP000314294">
    <property type="component" value="Unassembled WGS sequence"/>
</dbReference>
<reference evidence="1 2" key="1">
    <citation type="submission" date="2019-03" db="EMBL/GenBank/DDBJ databases">
        <title>First draft genome of Liparis tanakae, snailfish: a comprehensive survey of snailfish specific genes.</title>
        <authorList>
            <person name="Kim W."/>
            <person name="Song I."/>
            <person name="Jeong J.-H."/>
            <person name="Kim D."/>
            <person name="Kim S."/>
            <person name="Ryu S."/>
            <person name="Song J.Y."/>
            <person name="Lee S.K."/>
        </authorList>
    </citation>
    <scope>NUCLEOTIDE SEQUENCE [LARGE SCALE GENOMIC DNA]</scope>
    <source>
        <tissue evidence="1">Muscle</tissue>
    </source>
</reference>
<dbReference type="AlphaFoldDB" id="A0A4Z2IMB4"/>
<comment type="caution">
    <text evidence="1">The sequence shown here is derived from an EMBL/GenBank/DDBJ whole genome shotgun (WGS) entry which is preliminary data.</text>
</comment>
<gene>
    <name evidence="1" type="ORF">EYF80_010833</name>
</gene>
<evidence type="ECO:0000313" key="1">
    <source>
        <dbReference type="EMBL" id="TNN78907.1"/>
    </source>
</evidence>
<keyword evidence="2" id="KW-1185">Reference proteome</keyword>
<accession>A0A4Z2IMB4</accession>
<proteinExistence type="predicted"/>
<sequence>MSKINHEAATTQGNQRENNLLTHIDSFIIQGVPCVAFEMSDRRFWELLVQRQAPPTPNESWQICTITNHRFQKKT</sequence>
<evidence type="ECO:0000313" key="2">
    <source>
        <dbReference type="Proteomes" id="UP000314294"/>
    </source>
</evidence>
<dbReference type="EMBL" id="SRLO01000069">
    <property type="protein sequence ID" value="TNN78907.1"/>
    <property type="molecule type" value="Genomic_DNA"/>
</dbReference>
<protein>
    <submittedName>
        <fullName evidence="1">Uncharacterized protein</fullName>
    </submittedName>
</protein>
<organism evidence="1 2">
    <name type="scientific">Liparis tanakae</name>
    <name type="common">Tanaka's snailfish</name>
    <dbReference type="NCBI Taxonomy" id="230148"/>
    <lineage>
        <taxon>Eukaryota</taxon>
        <taxon>Metazoa</taxon>
        <taxon>Chordata</taxon>
        <taxon>Craniata</taxon>
        <taxon>Vertebrata</taxon>
        <taxon>Euteleostomi</taxon>
        <taxon>Actinopterygii</taxon>
        <taxon>Neopterygii</taxon>
        <taxon>Teleostei</taxon>
        <taxon>Neoteleostei</taxon>
        <taxon>Acanthomorphata</taxon>
        <taxon>Eupercaria</taxon>
        <taxon>Perciformes</taxon>
        <taxon>Cottioidei</taxon>
        <taxon>Cottales</taxon>
        <taxon>Liparidae</taxon>
        <taxon>Liparis</taxon>
    </lineage>
</organism>